<reference evidence="8" key="1">
    <citation type="submission" date="2023-03" db="EMBL/GenBank/DDBJ databases">
        <authorList>
            <person name="Steffen K."/>
            <person name="Cardenas P."/>
        </authorList>
    </citation>
    <scope>NUCLEOTIDE SEQUENCE</scope>
</reference>
<dbReference type="InterPro" id="IPR006036">
    <property type="entry name" value="K_uptake_TrkA"/>
</dbReference>
<keyword evidence="2" id="KW-0633">Potassium transport</keyword>
<evidence type="ECO:0000313" key="9">
    <source>
        <dbReference type="Proteomes" id="UP001174909"/>
    </source>
</evidence>
<evidence type="ECO:0000313" key="8">
    <source>
        <dbReference type="EMBL" id="CAI8046454.1"/>
    </source>
</evidence>
<dbReference type="PROSITE" id="PS51202">
    <property type="entry name" value="RCK_C"/>
    <property type="match status" value="2"/>
</dbReference>
<dbReference type="PANTHER" id="PTHR43833:SF5">
    <property type="entry name" value="TRK SYSTEM POTASSIUM UPTAKE PROTEIN TRKA"/>
    <property type="match status" value="1"/>
</dbReference>
<dbReference type="InterPro" id="IPR006037">
    <property type="entry name" value="RCK_C"/>
</dbReference>
<dbReference type="Proteomes" id="UP001174909">
    <property type="component" value="Unassembled WGS sequence"/>
</dbReference>
<feature type="domain" description="RCK N-terminal" evidence="6">
    <location>
        <begin position="232"/>
        <end position="350"/>
    </location>
</feature>
<dbReference type="InterPro" id="IPR003148">
    <property type="entry name" value="RCK_N"/>
</dbReference>
<proteinExistence type="predicted"/>
<dbReference type="InterPro" id="IPR050721">
    <property type="entry name" value="Trk_Ktr_HKT_K-transport"/>
</dbReference>
<evidence type="ECO:0000256" key="1">
    <source>
        <dbReference type="ARBA" id="ARBA00022448"/>
    </source>
</evidence>
<evidence type="ECO:0000256" key="3">
    <source>
        <dbReference type="ARBA" id="ARBA00022958"/>
    </source>
</evidence>
<protein>
    <submittedName>
        <fullName evidence="8">Trk system potassium uptake protein TrkA</fullName>
    </submittedName>
</protein>
<dbReference type="GO" id="GO:0005886">
    <property type="term" value="C:plasma membrane"/>
    <property type="evidence" value="ECO:0007669"/>
    <property type="project" value="InterPro"/>
</dbReference>
<dbReference type="Gene3D" id="3.30.70.1450">
    <property type="entry name" value="Regulator of K+ conductance, C-terminal domain"/>
    <property type="match status" value="2"/>
</dbReference>
<keyword evidence="3" id="KW-0630">Potassium</keyword>
<organism evidence="8 9">
    <name type="scientific">Geodia barretti</name>
    <name type="common">Barrett's horny sponge</name>
    <dbReference type="NCBI Taxonomy" id="519541"/>
    <lineage>
        <taxon>Eukaryota</taxon>
        <taxon>Metazoa</taxon>
        <taxon>Porifera</taxon>
        <taxon>Demospongiae</taxon>
        <taxon>Heteroscleromorpha</taxon>
        <taxon>Tetractinellida</taxon>
        <taxon>Astrophorina</taxon>
        <taxon>Geodiidae</taxon>
        <taxon>Geodia</taxon>
    </lineage>
</organism>
<evidence type="ECO:0000256" key="4">
    <source>
        <dbReference type="ARBA" id="ARBA00023027"/>
    </source>
</evidence>
<evidence type="ECO:0000256" key="2">
    <source>
        <dbReference type="ARBA" id="ARBA00022538"/>
    </source>
</evidence>
<dbReference type="NCBIfam" id="NF007032">
    <property type="entry name" value="PRK09496.1-4"/>
    <property type="match status" value="1"/>
</dbReference>
<dbReference type="NCBIfam" id="NF007041">
    <property type="entry name" value="PRK09496.3-4"/>
    <property type="match status" value="1"/>
</dbReference>
<dbReference type="PROSITE" id="PS51201">
    <property type="entry name" value="RCK_N"/>
    <property type="match status" value="2"/>
</dbReference>
<dbReference type="InterPro" id="IPR036291">
    <property type="entry name" value="NAD(P)-bd_dom_sf"/>
</dbReference>
<keyword evidence="4" id="KW-0520">NAD</keyword>
<dbReference type="Gene3D" id="3.40.50.720">
    <property type="entry name" value="NAD(P)-binding Rossmann-like Domain"/>
    <property type="match status" value="2"/>
</dbReference>
<keyword evidence="1" id="KW-0813">Transport</keyword>
<keyword evidence="9" id="KW-1185">Reference proteome</keyword>
<sequence>MKAIIIGAGEVGFHTAKLLVEDNNDVILIDQSREACRRVQEQLDLITLEGSGTSPSLLVEAGIKEADLLMAVTNSDEINMLACVIASRHGVKTRVARVSDPDYFANETDLSPKDIGINLLINPEQLCAEEFYRLLNVPEAREIVEFEDGKVQLVAFQVKPTNPLRGTPLSRLADHGIPSDLRVTAIKREDGTTIVPKGLDFISEGDEVFVIGSRESTSQLLELSGVSLNQKIHRAIIVGAERIGISLAQALEKNGTQVKLIEADRERAEAASTILRKTTVLHGDYLNPGFLEEAGVDGVDGFVSVTGDDENDVMACVTAKQHGAARVLALVQKPRYLPILENIPTLDAAVSRHLTVVNNILRLVRRGQIISAASLREIDAEVIELVAGPNSQITYNEIQHLGGMLPEDVLIGAIVRQDRVLIPTGASVIQAGDRVIIFTMPDSIPVVEKLFVEPEAKRFLGRKGRK</sequence>
<dbReference type="Pfam" id="PF02080">
    <property type="entry name" value="TrkA_C"/>
    <property type="match status" value="2"/>
</dbReference>
<dbReference type="InterPro" id="IPR036721">
    <property type="entry name" value="RCK_C_sf"/>
</dbReference>
<dbReference type="Pfam" id="PF02254">
    <property type="entry name" value="TrkA_N"/>
    <property type="match status" value="2"/>
</dbReference>
<dbReference type="PANTHER" id="PTHR43833">
    <property type="entry name" value="POTASSIUM CHANNEL PROTEIN 2-RELATED-RELATED"/>
    <property type="match status" value="1"/>
</dbReference>
<dbReference type="PRINTS" id="PR00335">
    <property type="entry name" value="KUPTAKETRKA"/>
</dbReference>
<dbReference type="SUPFAM" id="SSF116726">
    <property type="entry name" value="TrkA C-terminal domain-like"/>
    <property type="match status" value="2"/>
</dbReference>
<evidence type="ECO:0000259" key="7">
    <source>
        <dbReference type="PROSITE" id="PS51202"/>
    </source>
</evidence>
<feature type="domain" description="RCK N-terminal" evidence="6">
    <location>
        <begin position="1"/>
        <end position="117"/>
    </location>
</feature>
<dbReference type="EMBL" id="CASHTH010003565">
    <property type="protein sequence ID" value="CAI8046454.1"/>
    <property type="molecule type" value="Genomic_DNA"/>
</dbReference>
<keyword evidence="5" id="KW-0406">Ion transport</keyword>
<dbReference type="NCBIfam" id="NF007031">
    <property type="entry name" value="PRK09496.1-2"/>
    <property type="match status" value="1"/>
</dbReference>
<evidence type="ECO:0000256" key="5">
    <source>
        <dbReference type="ARBA" id="ARBA00023065"/>
    </source>
</evidence>
<name>A0AA35TED7_GEOBA</name>
<dbReference type="NCBIfam" id="NF007039">
    <property type="entry name" value="PRK09496.3-2"/>
    <property type="match status" value="1"/>
</dbReference>
<dbReference type="SUPFAM" id="SSF51735">
    <property type="entry name" value="NAD(P)-binding Rossmann-fold domains"/>
    <property type="match status" value="2"/>
</dbReference>
<comment type="caution">
    <text evidence="8">The sequence shown here is derived from an EMBL/GenBank/DDBJ whole genome shotgun (WGS) entry which is preliminary data.</text>
</comment>
<evidence type="ECO:0000259" key="6">
    <source>
        <dbReference type="PROSITE" id="PS51201"/>
    </source>
</evidence>
<gene>
    <name evidence="8" type="ORF">GBAR_LOCUS25696</name>
</gene>
<accession>A0AA35TED7</accession>
<dbReference type="GO" id="GO:0015079">
    <property type="term" value="F:potassium ion transmembrane transporter activity"/>
    <property type="evidence" value="ECO:0007669"/>
    <property type="project" value="InterPro"/>
</dbReference>
<feature type="domain" description="RCK C-terminal" evidence="7">
    <location>
        <begin position="370"/>
        <end position="453"/>
    </location>
</feature>
<feature type="domain" description="RCK C-terminal" evidence="7">
    <location>
        <begin position="141"/>
        <end position="226"/>
    </location>
</feature>
<dbReference type="AlphaFoldDB" id="A0AA35TED7"/>